<keyword evidence="3 8" id="KW-0812">Transmembrane</keyword>
<keyword evidence="7" id="KW-0325">Glycoprotein</keyword>
<dbReference type="RefSeq" id="XP_030382095.1">
    <property type="nucleotide sequence ID" value="XM_030526235.1"/>
</dbReference>
<reference evidence="11" key="1">
    <citation type="submission" date="2025-08" db="UniProtKB">
        <authorList>
            <consortium name="RefSeq"/>
        </authorList>
    </citation>
    <scope>IDENTIFICATION</scope>
    <source>
        <strain evidence="11">11010-0011.00</strain>
        <tissue evidence="11">Whole body</tissue>
    </source>
</reference>
<dbReference type="AlphaFoldDB" id="A0A6J2U2H7"/>
<keyword evidence="10" id="KW-1185">Reference proteome</keyword>
<keyword evidence="9" id="KW-0732">Signal</keyword>
<evidence type="ECO:0000256" key="5">
    <source>
        <dbReference type="ARBA" id="ARBA00023136"/>
    </source>
</evidence>
<evidence type="ECO:0000313" key="11">
    <source>
        <dbReference type="RefSeq" id="XP_030382095.1"/>
    </source>
</evidence>
<evidence type="ECO:0000256" key="7">
    <source>
        <dbReference type="ARBA" id="ARBA00023180"/>
    </source>
</evidence>
<keyword evidence="6" id="KW-0675">Receptor</keyword>
<dbReference type="PANTHER" id="PTHR42643:SF41">
    <property type="entry name" value="IONOTROPIC RECEPTOR 20A-RELATED"/>
    <property type="match status" value="1"/>
</dbReference>
<sequence>MTAGHFRLVAAILGGLCISTALSQVPTMLEQSEESEFEVQLFKLLQKIFKEEPFDTLLLYTRPQQNCAFHSLSSNWPTVLVTNGSTDYDWNYSSTALVLACDDNAEQEESDRTLFKLRQARRLVRTDTAGPEHAATLCELYFELEQHNIVLLDENFASTGVYYSCRKFLSAYAVLVEQQLSSLQPAYVKQFRNMQGALILTDVDQLAPRSMLYQDKQSGEMKMMGYCASLLLTYAKRVNATLKLRLDQEIGHVIFYGDIHEWARQNLIDIATAMSINMMSRSFDHISYPYMISSYCLMMPLPQPVPYNVVYGMIIDPLVVSILLLLFCIFSLLLIYTDQLSWRHLSFSNVLFNDRTLRGLLGQSFPMVANPSRHLKLICFLLCSASILITTMYEAYLNAYFTHPPSEPFIRSVESIARSHLRVLAMRRETKVLLAAVGRTPETVEFQVVDYIDDINQLIQTRNSLNTSFAYPVTELRWRTYQEQQKLFKRPLFYYSKDICLNEFMLLCLPMRKELPYRDLFEMHILYVQQFGLMEHWVERSFYQMVQLGLTPLKDLSHPSKIEDAILVEDLIWIFALYLALQALNCFCFVGELLKFRWQRRTLGRARKPRQRINKGQHKIVIGVARSPKKIGQRPP</sequence>
<dbReference type="GO" id="GO:0005886">
    <property type="term" value="C:plasma membrane"/>
    <property type="evidence" value="ECO:0007669"/>
    <property type="project" value="UniProtKB-SubCell"/>
</dbReference>
<evidence type="ECO:0000256" key="9">
    <source>
        <dbReference type="SAM" id="SignalP"/>
    </source>
</evidence>
<keyword evidence="5 8" id="KW-0472">Membrane</keyword>
<name>A0A6J2U2H7_DROLE</name>
<dbReference type="PANTHER" id="PTHR42643">
    <property type="entry name" value="IONOTROPIC RECEPTOR 20A-RELATED"/>
    <property type="match status" value="1"/>
</dbReference>
<dbReference type="CTD" id="36715"/>
<organism evidence="10 11">
    <name type="scientific">Drosophila lebanonensis</name>
    <name type="common">Fruit fly</name>
    <name type="synonym">Scaptodrosophila lebanonensis</name>
    <dbReference type="NCBI Taxonomy" id="7225"/>
    <lineage>
        <taxon>Eukaryota</taxon>
        <taxon>Metazoa</taxon>
        <taxon>Ecdysozoa</taxon>
        <taxon>Arthropoda</taxon>
        <taxon>Hexapoda</taxon>
        <taxon>Insecta</taxon>
        <taxon>Pterygota</taxon>
        <taxon>Neoptera</taxon>
        <taxon>Endopterygota</taxon>
        <taxon>Diptera</taxon>
        <taxon>Brachycera</taxon>
        <taxon>Muscomorpha</taxon>
        <taxon>Ephydroidea</taxon>
        <taxon>Drosophilidae</taxon>
        <taxon>Scaptodrosophila</taxon>
    </lineage>
</organism>
<dbReference type="InterPro" id="IPR052192">
    <property type="entry name" value="Insect_Ionotropic_Sensory_Rcpt"/>
</dbReference>
<keyword evidence="2" id="KW-1003">Cell membrane</keyword>
<protein>
    <submittedName>
        <fullName evidence="11">Uncharacterized protein LOC115629680</fullName>
    </submittedName>
</protein>
<keyword evidence="4 8" id="KW-1133">Transmembrane helix</keyword>
<feature type="chain" id="PRO_5027119111" evidence="9">
    <location>
        <begin position="24"/>
        <end position="636"/>
    </location>
</feature>
<evidence type="ECO:0000256" key="8">
    <source>
        <dbReference type="SAM" id="Phobius"/>
    </source>
</evidence>
<dbReference type="OrthoDB" id="7852744at2759"/>
<evidence type="ECO:0000256" key="1">
    <source>
        <dbReference type="ARBA" id="ARBA00004651"/>
    </source>
</evidence>
<feature type="transmembrane region" description="Helical" evidence="8">
    <location>
        <begin position="309"/>
        <end position="336"/>
    </location>
</feature>
<feature type="signal peptide" evidence="9">
    <location>
        <begin position="1"/>
        <end position="23"/>
    </location>
</feature>
<proteinExistence type="predicted"/>
<dbReference type="GeneID" id="115629680"/>
<evidence type="ECO:0000256" key="3">
    <source>
        <dbReference type="ARBA" id="ARBA00022692"/>
    </source>
</evidence>
<comment type="subcellular location">
    <subcellularLocation>
        <location evidence="1">Cell membrane</location>
        <topology evidence="1">Multi-pass membrane protein</topology>
    </subcellularLocation>
</comment>
<feature type="transmembrane region" description="Helical" evidence="8">
    <location>
        <begin position="377"/>
        <end position="396"/>
    </location>
</feature>
<evidence type="ECO:0000256" key="2">
    <source>
        <dbReference type="ARBA" id="ARBA00022475"/>
    </source>
</evidence>
<accession>A0A6J2U2H7</accession>
<evidence type="ECO:0000313" key="10">
    <source>
        <dbReference type="Proteomes" id="UP000504634"/>
    </source>
</evidence>
<evidence type="ECO:0000256" key="4">
    <source>
        <dbReference type="ARBA" id="ARBA00022989"/>
    </source>
</evidence>
<feature type="transmembrane region" description="Helical" evidence="8">
    <location>
        <begin position="571"/>
        <end position="594"/>
    </location>
</feature>
<evidence type="ECO:0000256" key="6">
    <source>
        <dbReference type="ARBA" id="ARBA00023170"/>
    </source>
</evidence>
<dbReference type="SUPFAM" id="SSF53850">
    <property type="entry name" value="Periplasmic binding protein-like II"/>
    <property type="match status" value="1"/>
</dbReference>
<dbReference type="Proteomes" id="UP000504634">
    <property type="component" value="Unplaced"/>
</dbReference>
<gene>
    <name evidence="11" type="primary">LOC115629680</name>
</gene>